<dbReference type="KEGG" id="tps:THAPSDRAFT_16184"/>
<dbReference type="eggNOG" id="KOG0760">
    <property type="taxonomic scope" value="Eukaryota"/>
</dbReference>
<keyword evidence="3 10" id="KW-0813">Transport</keyword>
<evidence type="ECO:0000256" key="9">
    <source>
        <dbReference type="PROSITE-ProRule" id="PRU00282"/>
    </source>
</evidence>
<dbReference type="InParanoid" id="B8CGM3"/>
<feature type="transmembrane region" description="Helical" evidence="11">
    <location>
        <begin position="202"/>
        <end position="223"/>
    </location>
</feature>
<gene>
    <name evidence="12" type="ORF">THAPSDRAFT_16184</name>
</gene>
<dbReference type="HOGENOM" id="CLU_015166_3_1_1"/>
<dbReference type="PROSITE" id="PS50920">
    <property type="entry name" value="SOLCAR"/>
    <property type="match status" value="3"/>
</dbReference>
<name>B8CGM3_THAPS</name>
<evidence type="ECO:0000256" key="11">
    <source>
        <dbReference type="SAM" id="Phobius"/>
    </source>
</evidence>
<evidence type="ECO:0000256" key="8">
    <source>
        <dbReference type="ARBA" id="ARBA00023136"/>
    </source>
</evidence>
<feature type="repeat" description="Solcar" evidence="9">
    <location>
        <begin position="117"/>
        <end position="195"/>
    </location>
</feature>
<dbReference type="InterPro" id="IPR002067">
    <property type="entry name" value="MCP"/>
</dbReference>
<keyword evidence="8 9" id="KW-0472">Membrane</keyword>
<evidence type="ECO:0000256" key="6">
    <source>
        <dbReference type="ARBA" id="ARBA00022989"/>
    </source>
</evidence>
<keyword evidence="7" id="KW-0496">Mitochondrion</keyword>
<protein>
    <recommendedName>
        <fullName evidence="14">Mitochondrial carrier protein</fullName>
    </recommendedName>
</protein>
<dbReference type="InterPro" id="IPR023395">
    <property type="entry name" value="MCP_dom_sf"/>
</dbReference>
<feature type="non-terminal residue" evidence="12">
    <location>
        <position position="288"/>
    </location>
</feature>
<dbReference type="InterPro" id="IPR018108">
    <property type="entry name" value="MCP_transmembrane"/>
</dbReference>
<reference evidence="12 13" key="1">
    <citation type="journal article" date="2004" name="Science">
        <title>The genome of the diatom Thalassiosira pseudonana: ecology, evolution, and metabolism.</title>
        <authorList>
            <person name="Armbrust E.V."/>
            <person name="Berges J.A."/>
            <person name="Bowler C."/>
            <person name="Green B.R."/>
            <person name="Martinez D."/>
            <person name="Putnam N.H."/>
            <person name="Zhou S."/>
            <person name="Allen A.E."/>
            <person name="Apt K.E."/>
            <person name="Bechner M."/>
            <person name="Brzezinski M.A."/>
            <person name="Chaal B.K."/>
            <person name="Chiovitti A."/>
            <person name="Davis A.K."/>
            <person name="Demarest M.S."/>
            <person name="Detter J.C."/>
            <person name="Glavina T."/>
            <person name="Goodstein D."/>
            <person name="Hadi M.Z."/>
            <person name="Hellsten U."/>
            <person name="Hildebrand M."/>
            <person name="Jenkins B.D."/>
            <person name="Jurka J."/>
            <person name="Kapitonov V.V."/>
            <person name="Kroger N."/>
            <person name="Lau W.W."/>
            <person name="Lane T.W."/>
            <person name="Larimer F.W."/>
            <person name="Lippmeier J.C."/>
            <person name="Lucas S."/>
            <person name="Medina M."/>
            <person name="Montsant A."/>
            <person name="Obornik M."/>
            <person name="Parker M.S."/>
            <person name="Palenik B."/>
            <person name="Pazour G.J."/>
            <person name="Richardson P.M."/>
            <person name="Rynearson T.A."/>
            <person name="Saito M.A."/>
            <person name="Schwartz D.C."/>
            <person name="Thamatrakoln K."/>
            <person name="Valentin K."/>
            <person name="Vardi A."/>
            <person name="Wilkerson F.P."/>
            <person name="Rokhsar D.S."/>
        </authorList>
    </citation>
    <scope>NUCLEOTIDE SEQUENCE [LARGE SCALE GENOMIC DNA]</scope>
    <source>
        <strain evidence="12 13">CCMP1335</strain>
    </source>
</reference>
<feature type="repeat" description="Solcar" evidence="9">
    <location>
        <begin position="202"/>
        <end position="288"/>
    </location>
</feature>
<keyword evidence="13" id="KW-1185">Reference proteome</keyword>
<evidence type="ECO:0000313" key="13">
    <source>
        <dbReference type="Proteomes" id="UP000001449"/>
    </source>
</evidence>
<keyword evidence="4 9" id="KW-0812">Transmembrane</keyword>
<reference evidence="12 13" key="2">
    <citation type="journal article" date="2008" name="Nature">
        <title>The Phaeodactylum genome reveals the evolutionary history of diatom genomes.</title>
        <authorList>
            <person name="Bowler C."/>
            <person name="Allen A.E."/>
            <person name="Badger J.H."/>
            <person name="Grimwood J."/>
            <person name="Jabbari K."/>
            <person name="Kuo A."/>
            <person name="Maheswari U."/>
            <person name="Martens C."/>
            <person name="Maumus F."/>
            <person name="Otillar R.P."/>
            <person name="Rayko E."/>
            <person name="Salamov A."/>
            <person name="Vandepoele K."/>
            <person name="Beszteri B."/>
            <person name="Gruber A."/>
            <person name="Heijde M."/>
            <person name="Katinka M."/>
            <person name="Mock T."/>
            <person name="Valentin K."/>
            <person name="Verret F."/>
            <person name="Berges J.A."/>
            <person name="Brownlee C."/>
            <person name="Cadoret J.P."/>
            <person name="Chiovitti A."/>
            <person name="Choi C.J."/>
            <person name="Coesel S."/>
            <person name="De Martino A."/>
            <person name="Detter J.C."/>
            <person name="Durkin C."/>
            <person name="Falciatore A."/>
            <person name="Fournet J."/>
            <person name="Haruta M."/>
            <person name="Huysman M.J."/>
            <person name="Jenkins B.D."/>
            <person name="Jiroutova K."/>
            <person name="Jorgensen R.E."/>
            <person name="Joubert Y."/>
            <person name="Kaplan A."/>
            <person name="Kroger N."/>
            <person name="Kroth P.G."/>
            <person name="La Roche J."/>
            <person name="Lindquist E."/>
            <person name="Lommer M."/>
            <person name="Martin-Jezequel V."/>
            <person name="Lopez P.J."/>
            <person name="Lucas S."/>
            <person name="Mangogna M."/>
            <person name="McGinnis K."/>
            <person name="Medlin L.K."/>
            <person name="Montsant A."/>
            <person name="Oudot-Le Secq M.P."/>
            <person name="Napoli C."/>
            <person name="Obornik M."/>
            <person name="Parker M.S."/>
            <person name="Petit J.L."/>
            <person name="Porcel B.M."/>
            <person name="Poulsen N."/>
            <person name="Robison M."/>
            <person name="Rychlewski L."/>
            <person name="Rynearson T.A."/>
            <person name="Schmutz J."/>
            <person name="Shapiro H."/>
            <person name="Siaut M."/>
            <person name="Stanley M."/>
            <person name="Sussman M.R."/>
            <person name="Taylor A.R."/>
            <person name="Vardi A."/>
            <person name="von Dassow P."/>
            <person name="Vyverman W."/>
            <person name="Willis A."/>
            <person name="Wyrwicz L.S."/>
            <person name="Rokhsar D.S."/>
            <person name="Weissenbach J."/>
            <person name="Armbrust E.V."/>
            <person name="Green B.R."/>
            <person name="Van de Peer Y."/>
            <person name="Grigoriev I.V."/>
        </authorList>
    </citation>
    <scope>NUCLEOTIDE SEQUENCE [LARGE SCALE GENOMIC DNA]</scope>
    <source>
        <strain evidence="12 13">CCMP1335</strain>
    </source>
</reference>
<dbReference type="OMA" id="WRPMRGM"/>
<keyword evidence="5" id="KW-0677">Repeat</keyword>
<dbReference type="PANTHER" id="PTHR45758">
    <property type="entry name" value="MITOFERRIN-1-RELATED"/>
    <property type="match status" value="1"/>
</dbReference>
<evidence type="ECO:0000256" key="1">
    <source>
        <dbReference type="ARBA" id="ARBA00004225"/>
    </source>
</evidence>
<keyword evidence="6 11" id="KW-1133">Transmembrane helix</keyword>
<evidence type="ECO:0000256" key="10">
    <source>
        <dbReference type="RuleBase" id="RU000488"/>
    </source>
</evidence>
<proteinExistence type="inferred from homology"/>
<evidence type="ECO:0000256" key="2">
    <source>
        <dbReference type="ARBA" id="ARBA00006375"/>
    </source>
</evidence>
<dbReference type="PRINTS" id="PR00926">
    <property type="entry name" value="MITOCARRIER"/>
</dbReference>
<evidence type="ECO:0000256" key="7">
    <source>
        <dbReference type="ARBA" id="ARBA00023128"/>
    </source>
</evidence>
<dbReference type="STRING" id="35128.B8CGM3"/>
<dbReference type="EMBL" id="CM000655">
    <property type="protein sequence ID" value="EED87351.1"/>
    <property type="molecule type" value="Genomic_DNA"/>
</dbReference>
<dbReference type="RefSeq" id="XP_002295285.1">
    <property type="nucleotide sequence ID" value="XM_002295249.1"/>
</dbReference>
<dbReference type="PaxDb" id="35128-Thaps16184"/>
<evidence type="ECO:0000313" key="12">
    <source>
        <dbReference type="EMBL" id="EED87351.1"/>
    </source>
</evidence>
<sequence>LEWEEWDSATSPLSFAHHCLAGSFAGVMEHTLLYPLDTVKTCWQSQVLHKASGGAAGCVGITTGNNNIINATASPPSLSSTGFKRLWRGVQTMFIGCVPAHALYFSSYEIIKSMSLEYNKKAFLATLLHDCVMTPMDTMKQRMQLGHYDNLRHAFVSIVWGDGWKGLYRSLPVTVMTNIPYGMIMMTTNEWLHGDDHYERPFHFTTILLSGMGAGTIAAFLTAPLDRVKTRLQTQRMGMVTYYTTPLEAFRSILQEEGPRGLFRGTLPRVALHAPSVAISWTAYEMAK</sequence>
<evidence type="ECO:0000256" key="4">
    <source>
        <dbReference type="ARBA" id="ARBA00022692"/>
    </source>
</evidence>
<dbReference type="Pfam" id="PF00153">
    <property type="entry name" value="Mito_carr"/>
    <property type="match status" value="3"/>
</dbReference>
<comment type="subcellular location">
    <subcellularLocation>
        <location evidence="1">Mitochondrion membrane</location>
        <topology evidence="1">Multi-pass membrane protein</topology>
    </subcellularLocation>
</comment>
<feature type="repeat" description="Solcar" evidence="9">
    <location>
        <begin position="13"/>
        <end position="114"/>
    </location>
</feature>
<dbReference type="GeneID" id="7452005"/>
<dbReference type="AlphaFoldDB" id="B8CGM3"/>
<dbReference type="GO" id="GO:0015093">
    <property type="term" value="F:ferrous iron transmembrane transporter activity"/>
    <property type="evidence" value="ECO:0000318"/>
    <property type="project" value="GO_Central"/>
</dbReference>
<dbReference type="Proteomes" id="UP000001449">
    <property type="component" value="Chromosome 24"/>
</dbReference>
<evidence type="ECO:0000256" key="3">
    <source>
        <dbReference type="ARBA" id="ARBA00022448"/>
    </source>
</evidence>
<dbReference type="GO" id="GO:0031966">
    <property type="term" value="C:mitochondrial membrane"/>
    <property type="evidence" value="ECO:0000318"/>
    <property type="project" value="GO_Central"/>
</dbReference>
<comment type="similarity">
    <text evidence="2 10">Belongs to the mitochondrial carrier (TC 2.A.29) family.</text>
</comment>
<dbReference type="PANTHER" id="PTHR45758:SF4">
    <property type="entry name" value="MITOFERRIN-1"/>
    <property type="match status" value="1"/>
</dbReference>
<evidence type="ECO:0008006" key="14">
    <source>
        <dbReference type="Google" id="ProtNLM"/>
    </source>
</evidence>
<dbReference type="GO" id="GO:0048250">
    <property type="term" value="P:iron import into the mitochondrion"/>
    <property type="evidence" value="ECO:0000318"/>
    <property type="project" value="GO_Central"/>
</dbReference>
<dbReference type="Gene3D" id="1.50.40.10">
    <property type="entry name" value="Mitochondrial carrier domain"/>
    <property type="match status" value="2"/>
</dbReference>
<evidence type="ECO:0000256" key="5">
    <source>
        <dbReference type="ARBA" id="ARBA00022737"/>
    </source>
</evidence>
<organism evidence="12 13">
    <name type="scientific">Thalassiosira pseudonana</name>
    <name type="common">Marine diatom</name>
    <name type="synonym">Cyclotella nana</name>
    <dbReference type="NCBI Taxonomy" id="35128"/>
    <lineage>
        <taxon>Eukaryota</taxon>
        <taxon>Sar</taxon>
        <taxon>Stramenopiles</taxon>
        <taxon>Ochrophyta</taxon>
        <taxon>Bacillariophyta</taxon>
        <taxon>Coscinodiscophyceae</taxon>
        <taxon>Thalassiosirophycidae</taxon>
        <taxon>Thalassiosirales</taxon>
        <taxon>Thalassiosiraceae</taxon>
        <taxon>Thalassiosira</taxon>
    </lineage>
</organism>
<dbReference type="SUPFAM" id="SSF103506">
    <property type="entry name" value="Mitochondrial carrier"/>
    <property type="match status" value="1"/>
</dbReference>
<feature type="non-terminal residue" evidence="12">
    <location>
        <position position="1"/>
    </location>
</feature>
<accession>B8CGM3</accession>